<evidence type="ECO:0000256" key="4">
    <source>
        <dbReference type="ARBA" id="ARBA00022670"/>
    </source>
</evidence>
<evidence type="ECO:0000256" key="2">
    <source>
        <dbReference type="ARBA" id="ARBA00009085"/>
    </source>
</evidence>
<feature type="domain" description="USP" evidence="10">
    <location>
        <begin position="153"/>
        <end position="641"/>
    </location>
</feature>
<evidence type="ECO:0000256" key="1">
    <source>
        <dbReference type="ARBA" id="ARBA00000707"/>
    </source>
</evidence>
<feature type="compositionally biased region" description="Basic and acidic residues" evidence="8">
    <location>
        <begin position="557"/>
        <end position="566"/>
    </location>
</feature>
<dbReference type="PROSITE" id="PS50235">
    <property type="entry name" value="USP_3"/>
    <property type="match status" value="1"/>
</dbReference>
<dbReference type="InterPro" id="IPR018200">
    <property type="entry name" value="USP_CS"/>
</dbReference>
<evidence type="ECO:0000256" key="6">
    <source>
        <dbReference type="ARBA" id="ARBA00022801"/>
    </source>
</evidence>
<feature type="region of interest" description="Disordered" evidence="8">
    <location>
        <begin position="658"/>
        <end position="783"/>
    </location>
</feature>
<evidence type="ECO:0000256" key="8">
    <source>
        <dbReference type="SAM" id="MobiDB-lite"/>
    </source>
</evidence>
<dbReference type="InterPro" id="IPR028889">
    <property type="entry name" value="USP"/>
</dbReference>
<sequence>MNSDARRLASQFSTRSSLDFPSHHYYVQEFKNRLENPSFIFTVALVVVTIAYQTAHRFRPLPSLPQLLWDALVTLVPARLLFALESFLNPPLFPNVMQKKQVPTRAAKSDALRRILGMDSGRGILSSVSQAGRKGFGGRPGALGSRAAAGRPPGLGNYDNSCYQNSILQGLASLELLPAYLSAVSLQQAPGASPTRTVDTLRELIADLTNPLSEGKTLWTPRVLKNMSTWTQQDAQEYYSKLLDQIDTEIAKASRASVGSPSLEPERSDSDSSVSRASHHSHHSNDSHDSNDSGYHSMASHARSTPEPRLARNPLEGLIAQRVACVRCGHCEGLTMIPFNCLTLTLGDLPEHDLYERLDHYTKVEPIENVECPKCTLLLCRDLVNAVAARTGMQPDLQQRLQAIEEALEDELFDEPTLTKKCNIQAKMRASATKTKQVALARPPQSLVFHINRSAFDERTGYLYKNSAAVRFPMLLDLGPWCLGSKTEPKEGSVPAQDVERWTLDPKASMVAGDRGQSRVAGPIYELRAVVTHQGHHENGHYVCYRRHPVPSAPRRAAKEDGRDPDADLDSGIDEDDNKSHAAADGPASPVTEAEEPPSVSAGHDEPKFRWWRLSDEDAYLVDEQTVLAQGGVFMLFYDCVDHTQVLVSDAEEAPAAQQASQDAGVPVLASAETEPAAAQPDSQSTEPIEPMCLDSRVPDPVPEAAAAVEVAPGDSEQGPGAAAAQEAAASTPEAPAESSDPKDDPSTPRDDAQGTAPITMGDEIQGDTISSSSPSREQISEV</sequence>
<dbReference type="PANTHER" id="PTHR24006">
    <property type="entry name" value="UBIQUITIN CARBOXYL-TERMINAL HYDROLASE"/>
    <property type="match status" value="1"/>
</dbReference>
<dbReference type="PANTHER" id="PTHR24006:SF888">
    <property type="entry name" value="UBIQUITIN CARBOXYL-TERMINAL HYDROLASE 30"/>
    <property type="match status" value="1"/>
</dbReference>
<dbReference type="Pfam" id="PF00443">
    <property type="entry name" value="UCH"/>
    <property type="match status" value="1"/>
</dbReference>
<gene>
    <name evidence="11" type="ORF">VTJ83DRAFT_5862</name>
</gene>
<dbReference type="InterPro" id="IPR038765">
    <property type="entry name" value="Papain-like_cys_pep_sf"/>
</dbReference>
<dbReference type="CDD" id="cd02662">
    <property type="entry name" value="Peptidase_C19F"/>
    <property type="match status" value="1"/>
</dbReference>
<keyword evidence="9" id="KW-1133">Transmembrane helix</keyword>
<dbReference type="EC" id="3.4.19.12" evidence="3"/>
<comment type="catalytic activity">
    <reaction evidence="1">
        <text>Thiol-dependent hydrolysis of ester, thioester, amide, peptide and isopeptide bonds formed by the C-terminal Gly of ubiquitin (a 76-residue protein attached to proteins as an intracellular targeting signal).</text>
        <dbReference type="EC" id="3.4.19.12"/>
    </reaction>
</comment>
<organism evidence="11 12">
    <name type="scientific">Remersonia thermophila</name>
    <dbReference type="NCBI Taxonomy" id="72144"/>
    <lineage>
        <taxon>Eukaryota</taxon>
        <taxon>Fungi</taxon>
        <taxon>Dikarya</taxon>
        <taxon>Ascomycota</taxon>
        <taxon>Pezizomycotina</taxon>
        <taxon>Sordariomycetes</taxon>
        <taxon>Sordariomycetidae</taxon>
        <taxon>Sordariales</taxon>
        <taxon>Sordariales incertae sedis</taxon>
        <taxon>Remersonia</taxon>
    </lineage>
</organism>
<evidence type="ECO:0000256" key="3">
    <source>
        <dbReference type="ARBA" id="ARBA00012759"/>
    </source>
</evidence>
<comment type="caution">
    <text evidence="11">The sequence shown here is derived from an EMBL/GenBank/DDBJ whole genome shotgun (WGS) entry which is preliminary data.</text>
</comment>
<proteinExistence type="inferred from homology"/>
<comment type="similarity">
    <text evidence="2">Belongs to the peptidase C19 family.</text>
</comment>
<dbReference type="PROSITE" id="PS00973">
    <property type="entry name" value="USP_2"/>
    <property type="match status" value="1"/>
</dbReference>
<feature type="compositionally biased region" description="Acidic residues" evidence="8">
    <location>
        <begin position="567"/>
        <end position="577"/>
    </location>
</feature>
<protein>
    <recommendedName>
        <fullName evidence="3">ubiquitinyl hydrolase 1</fullName>
        <ecNumber evidence="3">3.4.19.12</ecNumber>
    </recommendedName>
</protein>
<dbReference type="SUPFAM" id="SSF54001">
    <property type="entry name" value="Cysteine proteinases"/>
    <property type="match status" value="1"/>
</dbReference>
<feature type="compositionally biased region" description="Basic and acidic residues" evidence="8">
    <location>
        <begin position="740"/>
        <end position="753"/>
    </location>
</feature>
<keyword evidence="6" id="KW-0378">Hydrolase</keyword>
<evidence type="ECO:0000256" key="5">
    <source>
        <dbReference type="ARBA" id="ARBA00022786"/>
    </source>
</evidence>
<keyword evidence="4" id="KW-0645">Protease</keyword>
<reference evidence="11 12" key="1">
    <citation type="journal article" date="2024" name="Commun. Biol.">
        <title>Comparative genomic analysis of thermophilic fungi reveals convergent evolutionary adaptations and gene losses.</title>
        <authorList>
            <person name="Steindorff A.S."/>
            <person name="Aguilar-Pontes M.V."/>
            <person name="Robinson A.J."/>
            <person name="Andreopoulos B."/>
            <person name="LaButti K."/>
            <person name="Kuo A."/>
            <person name="Mondo S."/>
            <person name="Riley R."/>
            <person name="Otillar R."/>
            <person name="Haridas S."/>
            <person name="Lipzen A."/>
            <person name="Grimwood J."/>
            <person name="Schmutz J."/>
            <person name="Clum A."/>
            <person name="Reid I.D."/>
            <person name="Moisan M.C."/>
            <person name="Butler G."/>
            <person name="Nguyen T.T.M."/>
            <person name="Dewar K."/>
            <person name="Conant G."/>
            <person name="Drula E."/>
            <person name="Henrissat B."/>
            <person name="Hansel C."/>
            <person name="Singer S."/>
            <person name="Hutchinson M.I."/>
            <person name="de Vries R.P."/>
            <person name="Natvig D.O."/>
            <person name="Powell A.J."/>
            <person name="Tsang A."/>
            <person name="Grigoriev I.V."/>
        </authorList>
    </citation>
    <scope>NUCLEOTIDE SEQUENCE [LARGE SCALE GENOMIC DNA]</scope>
    <source>
        <strain evidence="11 12">ATCC 22073</strain>
    </source>
</reference>
<evidence type="ECO:0000256" key="7">
    <source>
        <dbReference type="ARBA" id="ARBA00022807"/>
    </source>
</evidence>
<dbReference type="EMBL" id="JAZGUE010000005">
    <property type="protein sequence ID" value="KAL2266510.1"/>
    <property type="molecule type" value="Genomic_DNA"/>
</dbReference>
<keyword evidence="7" id="KW-0788">Thiol protease</keyword>
<feature type="transmembrane region" description="Helical" evidence="9">
    <location>
        <begin position="38"/>
        <end position="55"/>
    </location>
</feature>
<keyword evidence="9" id="KW-0472">Membrane</keyword>
<name>A0ABR4D862_9PEZI</name>
<evidence type="ECO:0000259" key="10">
    <source>
        <dbReference type="PROSITE" id="PS50235"/>
    </source>
</evidence>
<feature type="region of interest" description="Disordered" evidence="8">
    <location>
        <begin position="254"/>
        <end position="309"/>
    </location>
</feature>
<keyword evidence="12" id="KW-1185">Reference proteome</keyword>
<dbReference type="InterPro" id="IPR001394">
    <property type="entry name" value="Peptidase_C19_UCH"/>
</dbReference>
<dbReference type="InterPro" id="IPR050164">
    <property type="entry name" value="Peptidase_C19"/>
</dbReference>
<feature type="compositionally biased region" description="Low complexity" evidence="8">
    <location>
        <begin position="703"/>
        <end position="739"/>
    </location>
</feature>
<dbReference type="GeneID" id="98127153"/>
<feature type="region of interest" description="Disordered" evidence="8">
    <location>
        <begin position="553"/>
        <end position="605"/>
    </location>
</feature>
<accession>A0ABR4D862</accession>
<evidence type="ECO:0000256" key="9">
    <source>
        <dbReference type="SAM" id="Phobius"/>
    </source>
</evidence>
<evidence type="ECO:0000313" key="11">
    <source>
        <dbReference type="EMBL" id="KAL2266510.1"/>
    </source>
</evidence>
<dbReference type="Gene3D" id="3.90.70.10">
    <property type="entry name" value="Cysteine proteinases"/>
    <property type="match status" value="1"/>
</dbReference>
<evidence type="ECO:0000313" key="12">
    <source>
        <dbReference type="Proteomes" id="UP001600064"/>
    </source>
</evidence>
<keyword evidence="5" id="KW-0833">Ubl conjugation pathway</keyword>
<keyword evidence="9" id="KW-0812">Transmembrane</keyword>
<dbReference type="Proteomes" id="UP001600064">
    <property type="component" value="Unassembled WGS sequence"/>
</dbReference>
<dbReference type="RefSeq" id="XP_070865237.1">
    <property type="nucleotide sequence ID" value="XM_071012509.1"/>
</dbReference>